<dbReference type="Proteomes" id="UP000749559">
    <property type="component" value="Unassembled WGS sequence"/>
</dbReference>
<evidence type="ECO:0000313" key="5">
    <source>
        <dbReference type="EMBL" id="CAH1775932.1"/>
    </source>
</evidence>
<protein>
    <submittedName>
        <fullName evidence="5">Uncharacterized protein</fullName>
    </submittedName>
</protein>
<dbReference type="GO" id="GO:0003677">
    <property type="term" value="F:DNA binding"/>
    <property type="evidence" value="ECO:0007669"/>
    <property type="project" value="UniProtKB-KW"/>
</dbReference>
<evidence type="ECO:0000256" key="1">
    <source>
        <dbReference type="ARBA" id="ARBA00023015"/>
    </source>
</evidence>
<proteinExistence type="predicted"/>
<evidence type="ECO:0000313" key="6">
    <source>
        <dbReference type="Proteomes" id="UP000749559"/>
    </source>
</evidence>
<reference evidence="5" key="1">
    <citation type="submission" date="2022-03" db="EMBL/GenBank/DDBJ databases">
        <authorList>
            <person name="Martin C."/>
        </authorList>
    </citation>
    <scope>NUCLEOTIDE SEQUENCE</scope>
</reference>
<feature type="region of interest" description="Disordered" evidence="4">
    <location>
        <begin position="150"/>
        <end position="190"/>
    </location>
</feature>
<evidence type="ECO:0000256" key="2">
    <source>
        <dbReference type="ARBA" id="ARBA00023163"/>
    </source>
</evidence>
<dbReference type="AlphaFoldDB" id="A0A8J1TQ24"/>
<feature type="compositionally biased region" description="Polar residues" evidence="4">
    <location>
        <begin position="433"/>
        <end position="442"/>
    </location>
</feature>
<gene>
    <name evidence="5" type="ORF">OFUS_LOCUS3168</name>
</gene>
<comment type="caution">
    <text evidence="5">The sequence shown here is derived from an EMBL/GenBank/DDBJ whole genome shotgun (WGS) entry which is preliminary data.</text>
</comment>
<sequence length="492" mass="56066">MMKEPKNTNSFGVVHFQPHNTDSGEIVLDIECGEKIAILYKEKLCLGSKGKCILHEERWLTPNEFQFISGRQSAKDWKRSIRHGGKSLKVLITKGYLTVHANGCECTSGAPHREKDANKGKKNKAVTFAINKEIERDELRLSDADEEITDYVTRQEDNGVGGEFRSPSPAETHDQFSQLNNDSKSPNVLKNNRLSLDSIIDRLRTSKGIDDGEVKDAEHTKPVFTAESQTRRENNNTSPPSPQMQIQNKRPAILSSEQSLKRRRSQEEHLSRHHAPSPEIKREIRYNGKYSDVYLTEAEQEALAYKARMIAYQSHLHDALTRPSKRSRPNKRVNNNRKNDHNPRWQLQGKCDVVTKNGYTFQREKVIAPSMFYDNNVPYNINGHFKTAEYQHEAIASAVPDFHQVEHLEAANRPIDLRKSNTVDSPLDLSKRGSPTSSSSLQEQDDTIKQKASDCKDVALAPLDLSTFKSYCAHHIQNLKEYGRNKRHYIPS</sequence>
<dbReference type="EMBL" id="CAIIXF020000001">
    <property type="protein sequence ID" value="CAH1775932.1"/>
    <property type="molecule type" value="Genomic_DNA"/>
</dbReference>
<dbReference type="InterPro" id="IPR010919">
    <property type="entry name" value="SAND-like_dom_sf"/>
</dbReference>
<feature type="compositionally biased region" description="Polar residues" evidence="4">
    <location>
        <begin position="175"/>
        <end position="190"/>
    </location>
</feature>
<dbReference type="SUPFAM" id="SSF63763">
    <property type="entry name" value="SAND domain-like"/>
    <property type="match status" value="1"/>
</dbReference>
<feature type="compositionally biased region" description="Polar residues" evidence="4">
    <location>
        <begin position="235"/>
        <end position="248"/>
    </location>
</feature>
<feature type="compositionally biased region" description="Basic residues" evidence="4">
    <location>
        <begin position="323"/>
        <end position="335"/>
    </location>
</feature>
<dbReference type="SMART" id="SM00258">
    <property type="entry name" value="SAND"/>
    <property type="match status" value="1"/>
</dbReference>
<feature type="compositionally biased region" description="Basic and acidic residues" evidence="4">
    <location>
        <begin position="211"/>
        <end position="221"/>
    </location>
</feature>
<keyword evidence="2" id="KW-0804">Transcription</keyword>
<keyword evidence="1" id="KW-0805">Transcription regulation</keyword>
<dbReference type="OrthoDB" id="6433810at2759"/>
<name>A0A8J1TQ24_OWEFU</name>
<dbReference type="Pfam" id="PF01342">
    <property type="entry name" value="SAND"/>
    <property type="match status" value="1"/>
</dbReference>
<feature type="region of interest" description="Disordered" evidence="4">
    <location>
        <begin position="211"/>
        <end position="283"/>
    </location>
</feature>
<accession>A0A8J1TQ24</accession>
<organism evidence="5 6">
    <name type="scientific">Owenia fusiformis</name>
    <name type="common">Polychaete worm</name>
    <dbReference type="NCBI Taxonomy" id="6347"/>
    <lineage>
        <taxon>Eukaryota</taxon>
        <taxon>Metazoa</taxon>
        <taxon>Spiralia</taxon>
        <taxon>Lophotrochozoa</taxon>
        <taxon>Annelida</taxon>
        <taxon>Polychaeta</taxon>
        <taxon>Sedentaria</taxon>
        <taxon>Canalipalpata</taxon>
        <taxon>Sabellida</taxon>
        <taxon>Oweniida</taxon>
        <taxon>Oweniidae</taxon>
        <taxon>Owenia</taxon>
    </lineage>
</organism>
<evidence type="ECO:0000256" key="4">
    <source>
        <dbReference type="SAM" id="MobiDB-lite"/>
    </source>
</evidence>
<dbReference type="GO" id="GO:0046872">
    <property type="term" value="F:metal ion binding"/>
    <property type="evidence" value="ECO:0007669"/>
    <property type="project" value="UniProtKB-KW"/>
</dbReference>
<dbReference type="InterPro" id="IPR000770">
    <property type="entry name" value="SAND_dom"/>
</dbReference>
<dbReference type="PANTHER" id="PTHR10417">
    <property type="entry name" value="GLUCOCORTICOID MODULATORY ELEMENT-BINDING PROTEIN"/>
    <property type="match status" value="1"/>
</dbReference>
<keyword evidence="3" id="KW-0539">Nucleus</keyword>
<keyword evidence="6" id="KW-1185">Reference proteome</keyword>
<evidence type="ECO:0000256" key="3">
    <source>
        <dbReference type="ARBA" id="ARBA00023242"/>
    </source>
</evidence>
<feature type="region of interest" description="Disordered" evidence="4">
    <location>
        <begin position="416"/>
        <end position="448"/>
    </location>
</feature>
<dbReference type="PANTHER" id="PTHR10417:SF15">
    <property type="entry name" value="STERILE ALPHA MOTIF DOMAIN-CONTAINING 11"/>
    <property type="match status" value="1"/>
</dbReference>
<dbReference type="Gene3D" id="3.10.390.10">
    <property type="entry name" value="SAND domain-like"/>
    <property type="match status" value="1"/>
</dbReference>
<feature type="region of interest" description="Disordered" evidence="4">
    <location>
        <begin position="317"/>
        <end position="344"/>
    </location>
</feature>
<dbReference type="PROSITE" id="PS50864">
    <property type="entry name" value="SAND"/>
    <property type="match status" value="1"/>
</dbReference>